<dbReference type="AlphaFoldDB" id="A0A919KAQ4"/>
<sequence>MVVAGLLAVAHVAGAPGILLLAGILPMVAIFISFRINQITDRLPWLLVALGMALLTVVNGRWFILTEFLGEANADNPLTRVFQAAGYAALLSASIVVVLRHTPQNGGAIIDAALVGMGAAGIVWETLLRPRLLEMGAPSASQTLMLVQSSILLACAGALLRISWTTSRARPALNYLFVSLGATIVGLILSVTLASADGSRRHVLIIICWLVGYLAQAAAALHPSAAAFTQPTGGRTEELSPYRLALLGGVLLVPGIAGSAPHFAGGEADILLLSIGPLLIVPLVLTRIGQLIAQRARDQRALAHQAHHDELTGLANRRALLRQVEGDFPELALLYGDLDGFKPVNDRYGHEAGDFVLQEVGRRLTAAARRDDVVGRLGGDEFLVLCPATSHAEAEELRGRIEEAVRTPIRWQDEDLTVGITIGVIHTDAEAGLSPNELLAAADEQMYERKRRKKAGQDRRATRESRSALSFSAPAASPASPGNSA</sequence>
<feature type="compositionally biased region" description="Basic and acidic residues" evidence="1">
    <location>
        <begin position="455"/>
        <end position="466"/>
    </location>
</feature>
<dbReference type="Pfam" id="PF00990">
    <property type="entry name" value="GGDEF"/>
    <property type="match status" value="1"/>
</dbReference>
<feature type="transmembrane region" description="Helical" evidence="2">
    <location>
        <begin position="108"/>
        <end position="127"/>
    </location>
</feature>
<gene>
    <name evidence="4" type="ORF">Ari01nite_91080</name>
</gene>
<dbReference type="GO" id="GO:0052621">
    <property type="term" value="F:diguanylate cyclase activity"/>
    <property type="evidence" value="ECO:0007669"/>
    <property type="project" value="TreeGrafter"/>
</dbReference>
<evidence type="ECO:0000259" key="3">
    <source>
        <dbReference type="PROSITE" id="PS50887"/>
    </source>
</evidence>
<protein>
    <recommendedName>
        <fullName evidence="3">GGDEF domain-containing protein</fullName>
    </recommendedName>
</protein>
<keyword evidence="5" id="KW-1185">Reference proteome</keyword>
<dbReference type="EMBL" id="BOMV01000108">
    <property type="protein sequence ID" value="GIF01644.1"/>
    <property type="molecule type" value="Genomic_DNA"/>
</dbReference>
<feature type="domain" description="GGDEF" evidence="3">
    <location>
        <begin position="329"/>
        <end position="465"/>
    </location>
</feature>
<dbReference type="Proteomes" id="UP000636960">
    <property type="component" value="Unassembled WGS sequence"/>
</dbReference>
<reference evidence="4" key="1">
    <citation type="submission" date="2021-01" db="EMBL/GenBank/DDBJ databases">
        <title>Whole genome shotgun sequence of Actinoplanes rishiriensis NBRC 108556.</title>
        <authorList>
            <person name="Komaki H."/>
            <person name="Tamura T."/>
        </authorList>
    </citation>
    <scope>NUCLEOTIDE SEQUENCE</scope>
    <source>
        <strain evidence="4">NBRC 108556</strain>
    </source>
</reference>
<feature type="region of interest" description="Disordered" evidence="1">
    <location>
        <begin position="448"/>
        <end position="485"/>
    </location>
</feature>
<feature type="transmembrane region" description="Helical" evidence="2">
    <location>
        <begin position="202"/>
        <end position="221"/>
    </location>
</feature>
<dbReference type="InterPro" id="IPR029787">
    <property type="entry name" value="Nucleotide_cyclase"/>
</dbReference>
<evidence type="ECO:0000256" key="2">
    <source>
        <dbReference type="SAM" id="Phobius"/>
    </source>
</evidence>
<accession>A0A919KAQ4</accession>
<feature type="transmembrane region" description="Helical" evidence="2">
    <location>
        <begin position="6"/>
        <end position="31"/>
    </location>
</feature>
<dbReference type="SMART" id="SM00267">
    <property type="entry name" value="GGDEF"/>
    <property type="match status" value="1"/>
</dbReference>
<dbReference type="SUPFAM" id="SSF55073">
    <property type="entry name" value="Nucleotide cyclase"/>
    <property type="match status" value="1"/>
</dbReference>
<feature type="compositionally biased region" description="Low complexity" evidence="1">
    <location>
        <begin position="467"/>
        <end position="485"/>
    </location>
</feature>
<dbReference type="InterPro" id="IPR050469">
    <property type="entry name" value="Diguanylate_Cyclase"/>
</dbReference>
<dbReference type="Gene3D" id="3.30.70.270">
    <property type="match status" value="1"/>
</dbReference>
<evidence type="ECO:0000256" key="1">
    <source>
        <dbReference type="SAM" id="MobiDB-lite"/>
    </source>
</evidence>
<keyword evidence="2" id="KW-0812">Transmembrane</keyword>
<dbReference type="CDD" id="cd01949">
    <property type="entry name" value="GGDEF"/>
    <property type="match status" value="1"/>
</dbReference>
<dbReference type="PROSITE" id="PS50887">
    <property type="entry name" value="GGDEF"/>
    <property type="match status" value="1"/>
</dbReference>
<dbReference type="InterPro" id="IPR043128">
    <property type="entry name" value="Rev_trsase/Diguanyl_cyclase"/>
</dbReference>
<feature type="transmembrane region" description="Helical" evidence="2">
    <location>
        <begin position="270"/>
        <end position="289"/>
    </location>
</feature>
<name>A0A919KAQ4_9ACTN</name>
<dbReference type="PANTHER" id="PTHR45138:SF9">
    <property type="entry name" value="DIGUANYLATE CYCLASE DGCM-RELATED"/>
    <property type="match status" value="1"/>
</dbReference>
<keyword evidence="2" id="KW-0472">Membrane</keyword>
<evidence type="ECO:0000313" key="4">
    <source>
        <dbReference type="EMBL" id="GIF01644.1"/>
    </source>
</evidence>
<dbReference type="NCBIfam" id="TIGR00254">
    <property type="entry name" value="GGDEF"/>
    <property type="match status" value="1"/>
</dbReference>
<feature type="transmembrane region" description="Helical" evidence="2">
    <location>
        <begin position="172"/>
        <end position="196"/>
    </location>
</feature>
<feature type="transmembrane region" description="Helical" evidence="2">
    <location>
        <begin position="242"/>
        <end position="264"/>
    </location>
</feature>
<feature type="transmembrane region" description="Helical" evidence="2">
    <location>
        <begin position="43"/>
        <end position="64"/>
    </location>
</feature>
<proteinExistence type="predicted"/>
<keyword evidence="2" id="KW-1133">Transmembrane helix</keyword>
<feature type="transmembrane region" description="Helical" evidence="2">
    <location>
        <begin position="139"/>
        <end position="160"/>
    </location>
</feature>
<comment type="caution">
    <text evidence="4">The sequence shown here is derived from an EMBL/GenBank/DDBJ whole genome shotgun (WGS) entry which is preliminary data.</text>
</comment>
<evidence type="ECO:0000313" key="5">
    <source>
        <dbReference type="Proteomes" id="UP000636960"/>
    </source>
</evidence>
<organism evidence="4 5">
    <name type="scientific">Paractinoplanes rishiriensis</name>
    <dbReference type="NCBI Taxonomy" id="1050105"/>
    <lineage>
        <taxon>Bacteria</taxon>
        <taxon>Bacillati</taxon>
        <taxon>Actinomycetota</taxon>
        <taxon>Actinomycetes</taxon>
        <taxon>Micromonosporales</taxon>
        <taxon>Micromonosporaceae</taxon>
        <taxon>Paractinoplanes</taxon>
    </lineage>
</organism>
<feature type="transmembrane region" description="Helical" evidence="2">
    <location>
        <begin position="84"/>
        <end position="101"/>
    </location>
</feature>
<dbReference type="InterPro" id="IPR000160">
    <property type="entry name" value="GGDEF_dom"/>
</dbReference>
<dbReference type="PANTHER" id="PTHR45138">
    <property type="entry name" value="REGULATORY COMPONENTS OF SENSORY TRANSDUCTION SYSTEM"/>
    <property type="match status" value="1"/>
</dbReference>